<evidence type="ECO:0000313" key="3">
    <source>
        <dbReference type="Proteomes" id="UP000789901"/>
    </source>
</evidence>
<keyword evidence="3" id="KW-1185">Reference proteome</keyword>
<dbReference type="Proteomes" id="UP000789901">
    <property type="component" value="Unassembled WGS sequence"/>
</dbReference>
<gene>
    <name evidence="2" type="ORF">GMARGA_LOCUS15455</name>
</gene>
<dbReference type="EMBL" id="CAJVQB010010654">
    <property type="protein sequence ID" value="CAG8741771.1"/>
    <property type="molecule type" value="Genomic_DNA"/>
</dbReference>
<evidence type="ECO:0000256" key="1">
    <source>
        <dbReference type="SAM" id="MobiDB-lite"/>
    </source>
</evidence>
<accession>A0ABN7VA26</accession>
<name>A0ABN7VA26_GIGMA</name>
<proteinExistence type="predicted"/>
<feature type="non-terminal residue" evidence="2">
    <location>
        <position position="1"/>
    </location>
</feature>
<protein>
    <submittedName>
        <fullName evidence="2">4899_t:CDS:1</fullName>
    </submittedName>
</protein>
<comment type="caution">
    <text evidence="2">The sequence shown here is derived from an EMBL/GenBank/DDBJ whole genome shotgun (WGS) entry which is preliminary data.</text>
</comment>
<reference evidence="2 3" key="1">
    <citation type="submission" date="2021-06" db="EMBL/GenBank/DDBJ databases">
        <authorList>
            <person name="Kallberg Y."/>
            <person name="Tangrot J."/>
            <person name="Rosling A."/>
        </authorList>
    </citation>
    <scope>NUCLEOTIDE SEQUENCE [LARGE SCALE GENOMIC DNA]</scope>
    <source>
        <strain evidence="2 3">120-4 pot B 10/14</strain>
    </source>
</reference>
<feature type="region of interest" description="Disordered" evidence="1">
    <location>
        <begin position="1"/>
        <end position="30"/>
    </location>
</feature>
<sequence length="251" mass="29089">YESLQENSSNSSSFSDSNESLSDPDSEYNYSYNSQDNSSIANNIFDELAIVLRLFKIKVQYNLTDEAFQQTMIAANIEPITNYVSQRLYKNNTQIGDVFDSIQYKELVQDGHLQDERDVALLALIDGYQIFKQKTDDLGINCYDVLKKEYFTLRTIIISWSGIYIKHIYYPTTPPKNFNSTRYQVSNLPIRTHEEWKRKLKIIQKANPGKKQNEFITSFADEYKEKFLGPTKHLVLSNAELKKIKALCGKL</sequence>
<evidence type="ECO:0000313" key="2">
    <source>
        <dbReference type="EMBL" id="CAG8741771.1"/>
    </source>
</evidence>
<organism evidence="2 3">
    <name type="scientific">Gigaspora margarita</name>
    <dbReference type="NCBI Taxonomy" id="4874"/>
    <lineage>
        <taxon>Eukaryota</taxon>
        <taxon>Fungi</taxon>
        <taxon>Fungi incertae sedis</taxon>
        <taxon>Mucoromycota</taxon>
        <taxon>Glomeromycotina</taxon>
        <taxon>Glomeromycetes</taxon>
        <taxon>Diversisporales</taxon>
        <taxon>Gigasporaceae</taxon>
        <taxon>Gigaspora</taxon>
    </lineage>
</organism>